<name>A0ABS5QB07_9PROT</name>
<dbReference type="PANTHER" id="PTHR34697:SF2">
    <property type="entry name" value="PHOSPHATIDYLGLYCEROL LYSYLTRANSFERASE"/>
    <property type="match status" value="1"/>
</dbReference>
<feature type="transmembrane region" description="Helical" evidence="7">
    <location>
        <begin position="128"/>
        <end position="150"/>
    </location>
</feature>
<feature type="transmembrane region" description="Helical" evidence="7">
    <location>
        <begin position="487"/>
        <end position="508"/>
    </location>
</feature>
<feature type="transmembrane region" description="Helical" evidence="7">
    <location>
        <begin position="12"/>
        <end position="29"/>
    </location>
</feature>
<dbReference type="Pfam" id="PF03706">
    <property type="entry name" value="LPG_synthase_TM"/>
    <property type="match status" value="1"/>
</dbReference>
<dbReference type="PANTHER" id="PTHR34697">
    <property type="entry name" value="PHOSPHATIDYLGLYCEROL LYSYLTRANSFERASE"/>
    <property type="match status" value="1"/>
</dbReference>
<feature type="transmembrane region" description="Helical" evidence="7">
    <location>
        <begin position="50"/>
        <end position="71"/>
    </location>
</feature>
<dbReference type="Proteomes" id="UP000766336">
    <property type="component" value="Unassembled WGS sequence"/>
</dbReference>
<reference evidence="9 10" key="1">
    <citation type="submission" date="2021-05" db="EMBL/GenBank/DDBJ databases">
        <title>Roseococcus sp. XZZS9, whole genome shotgun sequencing project.</title>
        <authorList>
            <person name="Zhao G."/>
            <person name="Shen L."/>
        </authorList>
    </citation>
    <scope>NUCLEOTIDE SEQUENCE [LARGE SCALE GENOMIC DNA]</scope>
    <source>
        <strain evidence="9 10">XZZS9</strain>
    </source>
</reference>
<dbReference type="InterPro" id="IPR024320">
    <property type="entry name" value="LPG_synthase_C"/>
</dbReference>
<evidence type="ECO:0000256" key="6">
    <source>
        <dbReference type="ARBA" id="ARBA00023136"/>
    </source>
</evidence>
<evidence type="ECO:0000313" key="10">
    <source>
        <dbReference type="Proteomes" id="UP000766336"/>
    </source>
</evidence>
<feature type="transmembrane region" description="Helical" evidence="7">
    <location>
        <begin position="389"/>
        <end position="407"/>
    </location>
</feature>
<keyword evidence="10" id="KW-1185">Reference proteome</keyword>
<evidence type="ECO:0000256" key="2">
    <source>
        <dbReference type="ARBA" id="ARBA00022475"/>
    </source>
</evidence>
<keyword evidence="3" id="KW-0808">Transferase</keyword>
<protein>
    <submittedName>
        <fullName evidence="9">Lysylphosphatidylglycerol synthetase family protein</fullName>
    </submittedName>
</protein>
<keyword evidence="4 7" id="KW-0812">Transmembrane</keyword>
<feature type="transmembrane region" description="Helical" evidence="7">
    <location>
        <begin position="205"/>
        <end position="228"/>
    </location>
</feature>
<feature type="domain" description="Phosphatidylglycerol lysyltransferase C-terminal" evidence="8">
    <location>
        <begin position="541"/>
        <end position="611"/>
    </location>
</feature>
<comment type="subcellular location">
    <subcellularLocation>
        <location evidence="1">Cell membrane</location>
        <topology evidence="1">Multi-pass membrane protein</topology>
    </subcellularLocation>
</comment>
<feature type="transmembrane region" description="Helical" evidence="7">
    <location>
        <begin position="329"/>
        <end position="351"/>
    </location>
</feature>
<evidence type="ECO:0000256" key="5">
    <source>
        <dbReference type="ARBA" id="ARBA00022989"/>
    </source>
</evidence>
<dbReference type="RefSeq" id="WP_213668751.1">
    <property type="nucleotide sequence ID" value="NZ_JAHCDA010000001.1"/>
</dbReference>
<feature type="transmembrane region" description="Helical" evidence="7">
    <location>
        <begin position="162"/>
        <end position="184"/>
    </location>
</feature>
<feature type="transmembrane region" description="Helical" evidence="7">
    <location>
        <begin position="259"/>
        <end position="276"/>
    </location>
</feature>
<dbReference type="InterPro" id="IPR051211">
    <property type="entry name" value="PG_lysyltransferase"/>
</dbReference>
<dbReference type="Pfam" id="PF09924">
    <property type="entry name" value="LPG_synthase_C"/>
    <property type="match status" value="1"/>
</dbReference>
<dbReference type="InterPro" id="IPR022791">
    <property type="entry name" value="L-PG_synthase/AglD"/>
</dbReference>
<keyword evidence="5 7" id="KW-1133">Transmembrane helix</keyword>
<evidence type="ECO:0000256" key="3">
    <source>
        <dbReference type="ARBA" id="ARBA00022679"/>
    </source>
</evidence>
<sequence length="642" mass="68480">MKALLPLLRRHGATVFGLILLVAAIWVVQREFRNLSIADVTRAMSEIPPFALWLGAGLTVAAYLVLAAYDWLGARYAGRPSGWGRALVASFCGYALAHNLGFAAVSGAAVRYRLYSAWGYTPLEIGKVIGFTSLTFGLGGMALGGCVLILEPEVLPWLGQVLPHWILQLLAIPLFGVVLAYILLSRFRRTVTIRGHVVELPSTGMAIAQSLLATVDVAVTAAIFYVLLPDVEGLTFIRFVGIYLASYAAGIVASVPGGLGVFDAAIVIGLAPYMGAAEVVGALLVFRLYYYIVPLFISGLLFAGFELSQRGGRLARFNALGSGAMPLEVPAMAGLVALGGALLIFLGSLPVDDIDQWVGYETAIASQFAGSILGSLLMAMAFGLARRLTLAWGAALFLLASGALFAWLRSEEWWTWGAFLMVAAALATMRPAFYRNSRLWAEPLSQEMLLPLAAVAISGMALALFVNASRLQDAYWWEVVLAAGAPIQLRFAVGSTVLLLLVGLIRLLRPARIRPAPYDDAQRAALEKLGGTLPPKADGVLWGEGGRAGFAFSKAGQIWIGYGDPAGDARDAISAIWRFRDLCERNGARAAFVSVGPAYLRVYADTGLQALPDPKAPGRFVACHAERDMTVLMDYCGAACGA</sequence>
<organism evidence="9 10">
    <name type="scientific">Roseococcus pinisoli</name>
    <dbReference type="NCBI Taxonomy" id="2835040"/>
    <lineage>
        <taxon>Bacteria</taxon>
        <taxon>Pseudomonadati</taxon>
        <taxon>Pseudomonadota</taxon>
        <taxon>Alphaproteobacteria</taxon>
        <taxon>Acetobacterales</taxon>
        <taxon>Roseomonadaceae</taxon>
        <taxon>Roseococcus</taxon>
    </lineage>
</organism>
<accession>A0ABS5QB07</accession>
<evidence type="ECO:0000256" key="7">
    <source>
        <dbReference type="SAM" id="Phobius"/>
    </source>
</evidence>
<gene>
    <name evidence="9" type="ORF">KHU32_04125</name>
</gene>
<comment type="caution">
    <text evidence="9">The sequence shown here is derived from an EMBL/GenBank/DDBJ whole genome shotgun (WGS) entry which is preliminary data.</text>
</comment>
<keyword evidence="2" id="KW-1003">Cell membrane</keyword>
<feature type="transmembrane region" description="Helical" evidence="7">
    <location>
        <begin position="288"/>
        <end position="308"/>
    </location>
</feature>
<proteinExistence type="predicted"/>
<evidence type="ECO:0000259" key="8">
    <source>
        <dbReference type="Pfam" id="PF09924"/>
    </source>
</evidence>
<feature type="transmembrane region" description="Helical" evidence="7">
    <location>
        <begin position="363"/>
        <end position="382"/>
    </location>
</feature>
<feature type="transmembrane region" description="Helical" evidence="7">
    <location>
        <begin position="413"/>
        <end position="429"/>
    </location>
</feature>
<feature type="transmembrane region" description="Helical" evidence="7">
    <location>
        <begin position="83"/>
        <end position="107"/>
    </location>
</feature>
<dbReference type="EMBL" id="JAHCDA010000001">
    <property type="protein sequence ID" value="MBS7810112.1"/>
    <property type="molecule type" value="Genomic_DNA"/>
</dbReference>
<keyword evidence="6 7" id="KW-0472">Membrane</keyword>
<evidence type="ECO:0000256" key="4">
    <source>
        <dbReference type="ARBA" id="ARBA00022692"/>
    </source>
</evidence>
<evidence type="ECO:0000256" key="1">
    <source>
        <dbReference type="ARBA" id="ARBA00004651"/>
    </source>
</evidence>
<evidence type="ECO:0000313" key="9">
    <source>
        <dbReference type="EMBL" id="MBS7810112.1"/>
    </source>
</evidence>
<feature type="transmembrane region" description="Helical" evidence="7">
    <location>
        <begin position="449"/>
        <end position="467"/>
    </location>
</feature>